<accession>A0A9W7NJT4</accession>
<dbReference type="Gene3D" id="1.20.1260.10">
    <property type="match status" value="1"/>
</dbReference>
<evidence type="ECO:0000313" key="3">
    <source>
        <dbReference type="Proteomes" id="UP000480854"/>
    </source>
</evidence>
<dbReference type="RefSeq" id="WP_149469291.1">
    <property type="nucleotide sequence ID" value="NZ_QOKW01000008.1"/>
</dbReference>
<gene>
    <name evidence="2" type="ORF">DS843_12845</name>
</gene>
<comment type="caution">
    <text evidence="2">The sequence shown here is derived from an EMBL/GenBank/DDBJ whole genome shotgun (WGS) entry which is preliminary data.</text>
</comment>
<keyword evidence="3" id="KW-1185">Reference proteome</keyword>
<evidence type="ECO:0000256" key="1">
    <source>
        <dbReference type="SAM" id="Coils"/>
    </source>
</evidence>
<organism evidence="2 3">
    <name type="scientific">Roseomonas genomospecies 6</name>
    <dbReference type="NCBI Taxonomy" id="214106"/>
    <lineage>
        <taxon>Bacteria</taxon>
        <taxon>Pseudomonadati</taxon>
        <taxon>Pseudomonadota</taxon>
        <taxon>Alphaproteobacteria</taxon>
        <taxon>Acetobacterales</taxon>
        <taxon>Roseomonadaceae</taxon>
        <taxon>Roseomonas</taxon>
    </lineage>
</organism>
<sequence>MTSSSATRDILVAGLHNTHALEMEALQIMNRQVERLQNYPELEQALRAHIRETEEQRRRIEEAMSELQATPSTIKEAIFGLMGNVAAIAHTTAKDEILKNMFANHAFENYEIAAYKSLIVIAEAAGYRNVSGFQQSLREEEAMAQRMKDLIEPITRKYISLEQRETTASH</sequence>
<dbReference type="SUPFAM" id="SSF47240">
    <property type="entry name" value="Ferritin-like"/>
    <property type="match status" value="1"/>
</dbReference>
<dbReference type="AlphaFoldDB" id="A0A9W7NJT4"/>
<dbReference type="InterPro" id="IPR012347">
    <property type="entry name" value="Ferritin-like"/>
</dbReference>
<dbReference type="PANTHER" id="PTHR30565">
    <property type="entry name" value="PROTEIN YCIF"/>
    <property type="match status" value="1"/>
</dbReference>
<evidence type="ECO:0000313" key="2">
    <source>
        <dbReference type="EMBL" id="KAA0680717.1"/>
    </source>
</evidence>
<dbReference type="Proteomes" id="UP000480854">
    <property type="component" value="Unassembled WGS sequence"/>
</dbReference>
<dbReference type="InterPro" id="IPR009078">
    <property type="entry name" value="Ferritin-like_SF"/>
</dbReference>
<name>A0A9W7NJT4_9PROT</name>
<proteinExistence type="predicted"/>
<protein>
    <submittedName>
        <fullName evidence="2">Ferritin-like domain-containing protein</fullName>
    </submittedName>
</protein>
<keyword evidence="1" id="KW-0175">Coiled coil</keyword>
<dbReference type="InterPro" id="IPR047114">
    <property type="entry name" value="YciF"/>
</dbReference>
<feature type="coiled-coil region" evidence="1">
    <location>
        <begin position="43"/>
        <end position="70"/>
    </location>
</feature>
<dbReference type="InterPro" id="IPR010287">
    <property type="entry name" value="DUF892_YciF-like"/>
</dbReference>
<reference evidence="2 3" key="1">
    <citation type="submission" date="2018-07" db="EMBL/GenBank/DDBJ databases">
        <title>Genome sequence of Azospirillum sp. ATCC 49961.</title>
        <authorList>
            <person name="Sant'Anna F.H."/>
            <person name="Baldani J.I."/>
            <person name="Zilli J.E."/>
            <person name="Reis V.M."/>
            <person name="Hartmann A."/>
            <person name="Cruz L."/>
            <person name="de Souza E.M."/>
            <person name="de Oliveira Pedrosa F."/>
            <person name="Passaglia L.M.P."/>
        </authorList>
    </citation>
    <scope>NUCLEOTIDE SEQUENCE [LARGE SCALE GENOMIC DNA]</scope>
    <source>
        <strain evidence="2 3">ATCC 49961</strain>
    </source>
</reference>
<dbReference type="EMBL" id="QOKW01000008">
    <property type="protein sequence ID" value="KAA0680717.1"/>
    <property type="molecule type" value="Genomic_DNA"/>
</dbReference>
<dbReference type="OrthoDB" id="7273732at2"/>
<dbReference type="PANTHER" id="PTHR30565:SF9">
    <property type="entry name" value="PROTEIN YCIF"/>
    <property type="match status" value="1"/>
</dbReference>
<dbReference type="Pfam" id="PF05974">
    <property type="entry name" value="DUF892"/>
    <property type="match status" value="1"/>
</dbReference>